<feature type="transmembrane region" description="Helical" evidence="1">
    <location>
        <begin position="61"/>
        <end position="80"/>
    </location>
</feature>
<accession>A0A1S2M8P0</accession>
<sequence>MKNNFRLVRVIFDVVLPMVAWLLVIGSFVLQQLAETRMGLYRDLVYRNQILQSTILNPKWFWIYISIIVLVVVLCIFLYIKGKNVNYFRIRYLVAFIGTSIGLIILLYFYQSFHFLTFPLLVNFIMILFVVQFIKFVINIRVNK</sequence>
<dbReference type="EMBL" id="MLQS01000006">
    <property type="protein sequence ID" value="OIJ20883.1"/>
    <property type="molecule type" value="Genomic_DNA"/>
</dbReference>
<organism evidence="2 3">
    <name type="scientific">Anaerobacillus alkalidiazotrophicus</name>
    <dbReference type="NCBI Taxonomy" id="472963"/>
    <lineage>
        <taxon>Bacteria</taxon>
        <taxon>Bacillati</taxon>
        <taxon>Bacillota</taxon>
        <taxon>Bacilli</taxon>
        <taxon>Bacillales</taxon>
        <taxon>Bacillaceae</taxon>
        <taxon>Anaerobacillus</taxon>
    </lineage>
</organism>
<keyword evidence="1" id="KW-0472">Membrane</keyword>
<dbReference type="STRING" id="472963.BKP45_07890"/>
<keyword evidence="3" id="KW-1185">Reference proteome</keyword>
<name>A0A1S2M8P0_9BACI</name>
<comment type="caution">
    <text evidence="2">The sequence shown here is derived from an EMBL/GenBank/DDBJ whole genome shotgun (WGS) entry which is preliminary data.</text>
</comment>
<proteinExistence type="predicted"/>
<dbReference type="Proteomes" id="UP000180057">
    <property type="component" value="Unassembled WGS sequence"/>
</dbReference>
<evidence type="ECO:0000313" key="2">
    <source>
        <dbReference type="EMBL" id="OIJ20883.1"/>
    </source>
</evidence>
<feature type="transmembrane region" description="Helical" evidence="1">
    <location>
        <begin position="7"/>
        <end position="30"/>
    </location>
</feature>
<evidence type="ECO:0000313" key="3">
    <source>
        <dbReference type="Proteomes" id="UP000180057"/>
    </source>
</evidence>
<protein>
    <submittedName>
        <fullName evidence="2">Uncharacterized protein</fullName>
    </submittedName>
</protein>
<keyword evidence="1" id="KW-0812">Transmembrane</keyword>
<gene>
    <name evidence="2" type="ORF">BKP45_07890</name>
</gene>
<reference evidence="2 3" key="1">
    <citation type="submission" date="2016-10" db="EMBL/GenBank/DDBJ databases">
        <title>Draft genome sequences of four alkaliphilic bacteria belonging to the Anaerobacillus genus.</title>
        <authorList>
            <person name="Bassil N.M."/>
            <person name="Lloyd J.R."/>
        </authorList>
    </citation>
    <scope>NUCLEOTIDE SEQUENCE [LARGE SCALE GENOMIC DNA]</scope>
    <source>
        <strain evidence="2 3">DSM 22531</strain>
    </source>
</reference>
<feature type="transmembrane region" description="Helical" evidence="1">
    <location>
        <begin position="92"/>
        <end position="110"/>
    </location>
</feature>
<keyword evidence="1" id="KW-1133">Transmembrane helix</keyword>
<dbReference type="AlphaFoldDB" id="A0A1S2M8P0"/>
<evidence type="ECO:0000256" key="1">
    <source>
        <dbReference type="SAM" id="Phobius"/>
    </source>
</evidence>
<feature type="transmembrane region" description="Helical" evidence="1">
    <location>
        <begin position="116"/>
        <end position="138"/>
    </location>
</feature>